<reference evidence="3" key="1">
    <citation type="submission" date="2021-04" db="EMBL/GenBank/DDBJ databases">
        <title>Oceanospirillales bacteria with DddD are important DMSP degraders in coastal seawater.</title>
        <authorList>
            <person name="Liu J."/>
        </authorList>
    </citation>
    <scope>NUCLEOTIDE SEQUENCE</scope>
    <source>
        <strain evidence="3">GY6</strain>
    </source>
</reference>
<dbReference type="InterPro" id="IPR052340">
    <property type="entry name" value="RNase_Y/CdgJ"/>
</dbReference>
<dbReference type="PANTHER" id="PTHR33525">
    <property type="match status" value="1"/>
</dbReference>
<dbReference type="Proteomes" id="UP001059950">
    <property type="component" value="Chromosome"/>
</dbReference>
<organism evidence="3 4">
    <name type="scientific">Amphritea atlantica</name>
    <dbReference type="NCBI Taxonomy" id="355243"/>
    <lineage>
        <taxon>Bacteria</taxon>
        <taxon>Pseudomonadati</taxon>
        <taxon>Pseudomonadota</taxon>
        <taxon>Gammaproteobacteria</taxon>
        <taxon>Oceanospirillales</taxon>
        <taxon>Oceanospirillaceae</taxon>
        <taxon>Amphritea</taxon>
    </lineage>
</organism>
<evidence type="ECO:0000313" key="3">
    <source>
        <dbReference type="EMBL" id="UTW03762.1"/>
    </source>
</evidence>
<dbReference type="Gene3D" id="3.30.450.40">
    <property type="match status" value="1"/>
</dbReference>
<dbReference type="Pfam" id="PF08668">
    <property type="entry name" value="HDOD"/>
    <property type="match status" value="1"/>
</dbReference>
<gene>
    <name evidence="3" type="ORF">KDX31_01610</name>
</gene>
<dbReference type="Gene3D" id="1.10.3210.10">
    <property type="entry name" value="Hypothetical protein af1432"/>
    <property type="match status" value="1"/>
</dbReference>
<feature type="region of interest" description="Disordered" evidence="1">
    <location>
        <begin position="340"/>
        <end position="407"/>
    </location>
</feature>
<dbReference type="PANTHER" id="PTHR33525:SF3">
    <property type="entry name" value="RIBONUCLEASE Y"/>
    <property type="match status" value="1"/>
</dbReference>
<name>A0ABY5GUU7_9GAMM</name>
<feature type="domain" description="HDOD" evidence="2">
    <location>
        <begin position="22"/>
        <end position="217"/>
    </location>
</feature>
<dbReference type="PROSITE" id="PS51833">
    <property type="entry name" value="HDOD"/>
    <property type="match status" value="1"/>
</dbReference>
<sequence>MTEQQNPQNAEQWYRFLSEQQPPVRLSIIKRLQSKLSEQNCSVMHLSKLIKGDPLLCFHVALAAGRLHDEKQSEITSIDHAIGSLGLHKLEHLINSLPTIRLNPASTAQKMYFRSVANSHHAATQVHQWLKQCRGGMFAEESYLAALFYNIGHWMLWYFAPQQMSKIQIMIREKNVPPELAETRVLGCTIDGISKRLLSRWPVSSLARVTLENSTPLNRQLILQLHQRALSDPRLDGDQLRQLNHLTQQKFFPVKLGNWLALAANYGWGKEATLHLIDIINDYLRAELNHTFAFLHKNCVLASRSYHVPGTLSPAAEMLMLDADLSPTYRLTATDRKLFGLPLDKPAPQAGNKSTCNTSEGDNSGAPVNTEKTASDNTSATEQPAEEQNSEVAAAENQPPGKDPAALAEPDEAFLNEDLYQQHLQRFKAPGDDYTQAAQVLNDLLKGLIDGLGMKHAALIILPPKSNTLKVIKAMGFEDGHPLPQSIHTLGPKNLFSRLNEKQGCLLVNQINRQQISMMLPATFSRHISDQDYLLMSLIASNRSVVIIYADRDGEPEGIQSFHHKKFKDLCNTAGRCLDHVYKLRAGAKK</sequence>
<evidence type="ECO:0000256" key="1">
    <source>
        <dbReference type="SAM" id="MobiDB-lite"/>
    </source>
</evidence>
<keyword evidence="4" id="KW-1185">Reference proteome</keyword>
<dbReference type="EMBL" id="CP073344">
    <property type="protein sequence ID" value="UTW03762.1"/>
    <property type="molecule type" value="Genomic_DNA"/>
</dbReference>
<proteinExistence type="predicted"/>
<dbReference type="InterPro" id="IPR013976">
    <property type="entry name" value="HDOD"/>
</dbReference>
<evidence type="ECO:0000259" key="2">
    <source>
        <dbReference type="PROSITE" id="PS51833"/>
    </source>
</evidence>
<feature type="compositionally biased region" description="Polar residues" evidence="1">
    <location>
        <begin position="351"/>
        <end position="383"/>
    </location>
</feature>
<protein>
    <submittedName>
        <fullName evidence="3">HDOD domain-containing protein</fullName>
    </submittedName>
</protein>
<evidence type="ECO:0000313" key="4">
    <source>
        <dbReference type="Proteomes" id="UP001059950"/>
    </source>
</evidence>
<dbReference type="InterPro" id="IPR029016">
    <property type="entry name" value="GAF-like_dom_sf"/>
</dbReference>
<dbReference type="SUPFAM" id="SSF109604">
    <property type="entry name" value="HD-domain/PDEase-like"/>
    <property type="match status" value="1"/>
</dbReference>
<accession>A0ABY5GUU7</accession>